<dbReference type="EMBL" id="JACBAD010001686">
    <property type="protein sequence ID" value="KAF7136923.1"/>
    <property type="molecule type" value="Genomic_DNA"/>
</dbReference>
<evidence type="ECO:0000313" key="7">
    <source>
        <dbReference type="Proteomes" id="UP000630445"/>
    </source>
</evidence>
<protein>
    <recommendedName>
        <fullName evidence="5">NACHT domain-containing protein</fullName>
    </recommendedName>
</protein>
<feature type="repeat" description="WD" evidence="3">
    <location>
        <begin position="815"/>
        <end position="856"/>
    </location>
</feature>
<dbReference type="InterPro" id="IPR019775">
    <property type="entry name" value="WD40_repeat_CS"/>
</dbReference>
<name>A0A8H6PHU7_9EURO</name>
<dbReference type="PROSITE" id="PS50082">
    <property type="entry name" value="WD_REPEATS_2"/>
    <property type="match status" value="2"/>
</dbReference>
<dbReference type="PROSITE" id="PS50837">
    <property type="entry name" value="NACHT"/>
    <property type="match status" value="1"/>
</dbReference>
<dbReference type="PANTHER" id="PTHR10039:SF17">
    <property type="entry name" value="FUNGAL STAND N-TERMINAL GOODBYE DOMAIN-CONTAINING PROTEIN-RELATED"/>
    <property type="match status" value="1"/>
</dbReference>
<dbReference type="InterPro" id="IPR015943">
    <property type="entry name" value="WD40/YVTN_repeat-like_dom_sf"/>
</dbReference>
<dbReference type="InterPro" id="IPR056884">
    <property type="entry name" value="NPHP3-like_N"/>
</dbReference>
<comment type="caution">
    <text evidence="6">The sequence shown here is derived from an EMBL/GenBank/DDBJ whole genome shotgun (WGS) entry which is preliminary data.</text>
</comment>
<dbReference type="InterPro" id="IPR001680">
    <property type="entry name" value="WD40_rpt"/>
</dbReference>
<dbReference type="SUPFAM" id="SSF52540">
    <property type="entry name" value="P-loop containing nucleoside triphosphate hydrolases"/>
    <property type="match status" value="1"/>
</dbReference>
<dbReference type="InterPro" id="IPR007111">
    <property type="entry name" value="NACHT_NTPase"/>
</dbReference>
<evidence type="ECO:0000259" key="5">
    <source>
        <dbReference type="PROSITE" id="PS50837"/>
    </source>
</evidence>
<dbReference type="InterPro" id="IPR036322">
    <property type="entry name" value="WD40_repeat_dom_sf"/>
</dbReference>
<dbReference type="Proteomes" id="UP000630445">
    <property type="component" value="Unassembled WGS sequence"/>
</dbReference>
<organism evidence="6 7">
    <name type="scientific">Aspergillus hiratsukae</name>
    <dbReference type="NCBI Taxonomy" id="1194566"/>
    <lineage>
        <taxon>Eukaryota</taxon>
        <taxon>Fungi</taxon>
        <taxon>Dikarya</taxon>
        <taxon>Ascomycota</taxon>
        <taxon>Pezizomycotina</taxon>
        <taxon>Eurotiomycetes</taxon>
        <taxon>Eurotiomycetidae</taxon>
        <taxon>Eurotiales</taxon>
        <taxon>Aspergillaceae</taxon>
        <taxon>Aspergillus</taxon>
        <taxon>Aspergillus subgen. Fumigati</taxon>
    </lineage>
</organism>
<dbReference type="Gene3D" id="3.40.50.300">
    <property type="entry name" value="P-loop containing nucleotide triphosphate hydrolases"/>
    <property type="match status" value="1"/>
</dbReference>
<dbReference type="Pfam" id="PF24883">
    <property type="entry name" value="NPHP3_N"/>
    <property type="match status" value="1"/>
</dbReference>
<dbReference type="AlphaFoldDB" id="A0A8H6PHU7"/>
<feature type="domain" description="NACHT" evidence="5">
    <location>
        <begin position="345"/>
        <end position="492"/>
    </location>
</feature>
<evidence type="ECO:0000256" key="1">
    <source>
        <dbReference type="ARBA" id="ARBA00022574"/>
    </source>
</evidence>
<evidence type="ECO:0000256" key="2">
    <source>
        <dbReference type="ARBA" id="ARBA00022737"/>
    </source>
</evidence>
<evidence type="ECO:0000256" key="3">
    <source>
        <dbReference type="PROSITE-ProRule" id="PRU00221"/>
    </source>
</evidence>
<dbReference type="PROSITE" id="PS50294">
    <property type="entry name" value="WD_REPEATS_REGION"/>
    <property type="match status" value="2"/>
</dbReference>
<evidence type="ECO:0000256" key="4">
    <source>
        <dbReference type="SAM" id="MobiDB-lite"/>
    </source>
</evidence>
<sequence>MGWFANLFSRRGKHQARKENSTACGPTSNNASTGAPTPKQTSPLTLSTQPTQSSRTLNLWQTAYEQLDKKERNILSAKQLPADLKDKGNHFQPDILIGEVIRLTEEQYQKYQQKEGKLRESSQKIINAALSFKDIIGAVAAADPTQHAASAWTIVSLGLTITKNRSDLRDALFRSSEFLADLLTQCAFIETKFYINCHFSIKDDLGNAIVRLYKAILHYTAQVRDAQDPGMGKNLLNWVTAITEHPLTELKVSVNKERDNISQWIGLVEHLHHEEDAENILCQIDKLADSMKHLIEQFSLVNLRVAEGAFYDSSTNEHEDFCLPETRTELRSQISKWAESSDSKCLFWLNGMAGTGKSTIARTIAQSFKDKGQLGATFFFRRGEADRGNVKYLISTITRQLVTKYRQLVPDVLDAIKNDPNIASKFLSEQFEKLLYQPLLKLHLNQPTTIVIVIDALDECEREDDIRVILQLLFRLQEIRSVHLRVFLTSRPELSIRLGFKQNKNHQDLVLHELPKPEIERDIRLYLAHKLSRIRDERSFPSDWPGKEEVESLVNVAVPLFIFAATACRFIKEGMHPKKRLQKLLDFQATTSASQMGKIYLPVLDQLIKNEEDDATEILNEFRDIVGVVILLGTPLSVKSLSRLLQLPAEDISEVLDPLHSVLSIPNNREAPVRILHLSFRDYLLITESQFRVNEKETHGKIVSHCVRVMDTNLKHNICDLPSYGTQQKDINSQDVNQRLSAELQYSCSYWVHHLHQSKGCVPDFEVFSFLKRHFLHWLEALSLMGLMSEAVGMIDMLQAAVGVERSWSPQMQTLEGHSDWVRSAAFSGDGQTLASGSDDHTIKLWDTKTGAELQTLKGHSDSVSSVAFSGDGQTLASGSDDHTIKLWDTKTGAELKPVANTVYAEGHTSTKSSSILQLYDSTSSDISPQVSVSDSWVALRGQNFLWLPPEYRHSRCSALKDANLALGYIDGRVSILGFYTL</sequence>
<gene>
    <name evidence="6" type="ORF">CNMCM5793_006585</name>
</gene>
<evidence type="ECO:0000313" key="6">
    <source>
        <dbReference type="EMBL" id="KAF7136923.1"/>
    </source>
</evidence>
<dbReference type="Gene3D" id="2.130.10.10">
    <property type="entry name" value="YVTN repeat-like/Quinoprotein amine dehydrogenase"/>
    <property type="match status" value="1"/>
</dbReference>
<dbReference type="PANTHER" id="PTHR10039">
    <property type="entry name" value="AMELOGENIN"/>
    <property type="match status" value="1"/>
</dbReference>
<dbReference type="SUPFAM" id="SSF50978">
    <property type="entry name" value="WD40 repeat-like"/>
    <property type="match status" value="1"/>
</dbReference>
<proteinExistence type="predicted"/>
<accession>A0A8H6PHU7</accession>
<dbReference type="SMART" id="SM00320">
    <property type="entry name" value="WD40"/>
    <property type="match status" value="2"/>
</dbReference>
<feature type="region of interest" description="Disordered" evidence="4">
    <location>
        <begin position="1"/>
        <end position="53"/>
    </location>
</feature>
<keyword evidence="7" id="KW-1185">Reference proteome</keyword>
<dbReference type="PROSITE" id="PS00678">
    <property type="entry name" value="WD_REPEATS_1"/>
    <property type="match status" value="2"/>
</dbReference>
<reference evidence="6" key="1">
    <citation type="submission" date="2020-06" db="EMBL/GenBank/DDBJ databases">
        <title>Draft genome sequences of strains closely related to Aspergillus parafelis and Aspergillus hiratsukae.</title>
        <authorList>
            <person name="Dos Santos R.A.C."/>
            <person name="Rivero-Menendez O."/>
            <person name="Steenwyk J.L."/>
            <person name="Mead M.E."/>
            <person name="Goldman G.H."/>
            <person name="Alastruey-Izquierdo A."/>
            <person name="Rokas A."/>
        </authorList>
    </citation>
    <scope>NUCLEOTIDE SEQUENCE</scope>
    <source>
        <strain evidence="6">CNM-CM5793</strain>
    </source>
</reference>
<dbReference type="Pfam" id="PF00400">
    <property type="entry name" value="WD40"/>
    <property type="match status" value="2"/>
</dbReference>
<feature type="repeat" description="WD" evidence="3">
    <location>
        <begin position="857"/>
        <end position="898"/>
    </location>
</feature>
<keyword evidence="2" id="KW-0677">Repeat</keyword>
<dbReference type="OrthoDB" id="674604at2759"/>
<keyword evidence="1 3" id="KW-0853">WD repeat</keyword>
<feature type="compositionally biased region" description="Polar residues" evidence="4">
    <location>
        <begin position="21"/>
        <end position="53"/>
    </location>
</feature>
<dbReference type="InterPro" id="IPR027417">
    <property type="entry name" value="P-loop_NTPase"/>
</dbReference>